<sequence>MGRFLPRRNLVMMDWIAGAYGGIKAATDITQSMLTLKTDAAVTTKVVELNGVLLGLQSQLNSAHADQTTLTRRIGELEAEIAQFKRWEQEKERYQLHQTEAGGLVYRIKPEVQGTEPLHYICADCYQKAVKTILQPGDEGYYKVLKCHPCGSSVRAQRIESSATMVMSTGRRTDWDGY</sequence>
<reference evidence="2" key="1">
    <citation type="submission" date="2017-05" db="EMBL/GenBank/DDBJ databases">
        <authorList>
            <person name="Giani T."/>
            <person name="Arena F."/>
            <person name="Pollini S."/>
            <person name="Di Pilato V."/>
            <person name="D'Andrea M.M."/>
            <person name="Henrici De Angelis L."/>
            <person name="Bassetti M."/>
            <person name="Rossolini G.M."/>
        </authorList>
    </citation>
    <scope>NUCLEOTIDE SEQUENCE [LARGE SCALE GENOMIC DNA]</scope>
    <source>
        <strain evidence="2">S567_C10_BS</strain>
    </source>
</reference>
<evidence type="ECO:0000313" key="1">
    <source>
        <dbReference type="EMBL" id="OTI57407.1"/>
    </source>
</evidence>
<accession>A0A241XJW6</accession>
<dbReference type="EMBL" id="NFFZ01000017">
    <property type="protein sequence ID" value="OTI57407.1"/>
    <property type="molecule type" value="Genomic_DNA"/>
</dbReference>
<proteinExistence type="predicted"/>
<name>A0A241XJW6_PSEAI</name>
<dbReference type="AlphaFoldDB" id="A0A241XJW6"/>
<gene>
    <name evidence="1" type="ORF">CAZ10_26480</name>
</gene>
<organism evidence="1 2">
    <name type="scientific">Pseudomonas aeruginosa</name>
    <dbReference type="NCBI Taxonomy" id="287"/>
    <lineage>
        <taxon>Bacteria</taxon>
        <taxon>Pseudomonadati</taxon>
        <taxon>Pseudomonadota</taxon>
        <taxon>Gammaproteobacteria</taxon>
        <taxon>Pseudomonadales</taxon>
        <taxon>Pseudomonadaceae</taxon>
        <taxon>Pseudomonas</taxon>
    </lineage>
</organism>
<evidence type="ECO:0000313" key="2">
    <source>
        <dbReference type="Proteomes" id="UP000194857"/>
    </source>
</evidence>
<protein>
    <submittedName>
        <fullName evidence="1">Uncharacterized protein</fullName>
    </submittedName>
</protein>
<comment type="caution">
    <text evidence="1">The sequence shown here is derived from an EMBL/GenBank/DDBJ whole genome shotgun (WGS) entry which is preliminary data.</text>
</comment>
<dbReference type="Proteomes" id="UP000194857">
    <property type="component" value="Unassembled WGS sequence"/>
</dbReference>